<reference evidence="1" key="1">
    <citation type="submission" date="2023-01" db="EMBL/GenBank/DDBJ databases">
        <title>The chitinases involved in constricting ring structure development in the nematode-trapping fungus Drechslerella dactyloides.</title>
        <authorList>
            <person name="Wang R."/>
            <person name="Zhang L."/>
            <person name="Tang P."/>
            <person name="Li S."/>
            <person name="Liang L."/>
        </authorList>
    </citation>
    <scope>NUCLEOTIDE SEQUENCE</scope>
    <source>
        <strain evidence="1">YMF1.00031</strain>
    </source>
</reference>
<dbReference type="AlphaFoldDB" id="A0AAD6NNA0"/>
<dbReference type="InterPro" id="IPR011333">
    <property type="entry name" value="SKP1/BTB/POZ_sf"/>
</dbReference>
<name>A0AAD6NNA0_DREDA</name>
<dbReference type="EMBL" id="JAQGDS010000002">
    <property type="protein sequence ID" value="KAJ6263093.1"/>
    <property type="molecule type" value="Genomic_DNA"/>
</dbReference>
<dbReference type="CDD" id="cd18186">
    <property type="entry name" value="BTB_POZ_ZBTB_KLHL-like"/>
    <property type="match status" value="1"/>
</dbReference>
<dbReference type="PANTHER" id="PTHR47843:SF2">
    <property type="entry name" value="BTB DOMAIN-CONTAINING PROTEIN"/>
    <property type="match status" value="1"/>
</dbReference>
<comment type="caution">
    <text evidence="1">The sequence shown here is derived from an EMBL/GenBank/DDBJ whole genome shotgun (WGS) entry which is preliminary data.</text>
</comment>
<proteinExistence type="predicted"/>
<dbReference type="SUPFAM" id="SSF54695">
    <property type="entry name" value="POZ domain"/>
    <property type="match status" value="1"/>
</dbReference>
<dbReference type="Gene3D" id="3.30.710.10">
    <property type="entry name" value="Potassium Channel Kv1.1, Chain A"/>
    <property type="match status" value="1"/>
</dbReference>
<evidence type="ECO:0000313" key="1">
    <source>
        <dbReference type="EMBL" id="KAJ6263093.1"/>
    </source>
</evidence>
<accession>A0AAD6NNA0</accession>
<evidence type="ECO:0008006" key="3">
    <source>
        <dbReference type="Google" id="ProtNLM"/>
    </source>
</evidence>
<protein>
    <recommendedName>
        <fullName evidence="3">BTB domain-containing protein</fullName>
    </recommendedName>
</protein>
<organism evidence="1 2">
    <name type="scientific">Drechslerella dactyloides</name>
    <name type="common">Nematode-trapping fungus</name>
    <name type="synonym">Arthrobotrys dactyloides</name>
    <dbReference type="NCBI Taxonomy" id="74499"/>
    <lineage>
        <taxon>Eukaryota</taxon>
        <taxon>Fungi</taxon>
        <taxon>Dikarya</taxon>
        <taxon>Ascomycota</taxon>
        <taxon>Pezizomycotina</taxon>
        <taxon>Orbiliomycetes</taxon>
        <taxon>Orbiliales</taxon>
        <taxon>Orbiliaceae</taxon>
        <taxon>Drechslerella</taxon>
    </lineage>
</organism>
<evidence type="ECO:0000313" key="2">
    <source>
        <dbReference type="Proteomes" id="UP001221413"/>
    </source>
</evidence>
<dbReference type="Proteomes" id="UP001221413">
    <property type="component" value="Unassembled WGS sequence"/>
</dbReference>
<dbReference type="PANTHER" id="PTHR47843">
    <property type="entry name" value="BTB DOMAIN-CONTAINING PROTEIN-RELATED"/>
    <property type="match status" value="1"/>
</dbReference>
<sequence length="248" mass="27179">MASENALKRFAQLFETDIFTCKIGTEKTYFVHKDALGSASGVLKKQMESCMKEGLTKCITLEDTADDGCAFGLFVQFCYLGEYYYEQRLNGALTVHASVYVLAEKIEALELKALALKKATSLCKTSQGITAVDRESAQALRLSLPETVPVIYNGTYDNNTGKLPTSPAPESMAGNTEAPSVVRDGFRMLIAKFAATCIHELRNIEEFMSVLEDFPAFASDILLFAYPAPNAIMDGTGSRKRPRDTGAY</sequence>
<gene>
    <name evidence="1" type="ORF">Dda_1652</name>
</gene>
<keyword evidence="2" id="KW-1185">Reference proteome</keyword>